<dbReference type="EMBL" id="JBHUDX010000064">
    <property type="protein sequence ID" value="MFD1660896.1"/>
    <property type="molecule type" value="Genomic_DNA"/>
</dbReference>
<accession>A0ABW4IWL4</accession>
<proteinExistence type="predicted"/>
<name>A0ABW4IWL4_9ACTN</name>
<evidence type="ECO:0000313" key="1">
    <source>
        <dbReference type="EMBL" id="MFD1660896.1"/>
    </source>
</evidence>
<organism evidence="1 2">
    <name type="scientific">Streptomyces caeni</name>
    <dbReference type="NCBI Taxonomy" id="2307231"/>
    <lineage>
        <taxon>Bacteria</taxon>
        <taxon>Bacillati</taxon>
        <taxon>Actinomycetota</taxon>
        <taxon>Actinomycetes</taxon>
        <taxon>Kitasatosporales</taxon>
        <taxon>Streptomycetaceae</taxon>
        <taxon>Streptomyces</taxon>
    </lineage>
</organism>
<evidence type="ECO:0000313" key="2">
    <source>
        <dbReference type="Proteomes" id="UP001597261"/>
    </source>
</evidence>
<gene>
    <name evidence="1" type="ORF">ACFSL4_22490</name>
</gene>
<dbReference type="Proteomes" id="UP001597261">
    <property type="component" value="Unassembled WGS sequence"/>
</dbReference>
<comment type="caution">
    <text evidence="1">The sequence shown here is derived from an EMBL/GenBank/DDBJ whole genome shotgun (WGS) entry which is preliminary data.</text>
</comment>
<dbReference type="RefSeq" id="WP_381086051.1">
    <property type="nucleotide sequence ID" value="NZ_JBHUDX010000064.1"/>
</dbReference>
<sequence>MHLCETTPGRVNGECASFHAKIADKKGNKSTISICNAFHGR</sequence>
<keyword evidence="2" id="KW-1185">Reference proteome</keyword>
<protein>
    <submittedName>
        <fullName evidence="1">Uncharacterized protein</fullName>
    </submittedName>
</protein>
<reference evidence="2" key="1">
    <citation type="journal article" date="2019" name="Int. J. Syst. Evol. Microbiol.">
        <title>The Global Catalogue of Microorganisms (GCM) 10K type strain sequencing project: providing services to taxonomists for standard genome sequencing and annotation.</title>
        <authorList>
            <consortium name="The Broad Institute Genomics Platform"/>
            <consortium name="The Broad Institute Genome Sequencing Center for Infectious Disease"/>
            <person name="Wu L."/>
            <person name="Ma J."/>
        </authorList>
    </citation>
    <scope>NUCLEOTIDE SEQUENCE [LARGE SCALE GENOMIC DNA]</scope>
    <source>
        <strain evidence="2">CGMCC 1.12470</strain>
    </source>
</reference>